<accession>A0A0W0SXS0</accession>
<keyword evidence="1" id="KW-0812">Transmembrane</keyword>
<reference evidence="5 6" key="1">
    <citation type="submission" date="2015-11" db="EMBL/GenBank/DDBJ databases">
        <title>Genomic analysis of 38 Legionella species identifies large and diverse effector repertoires.</title>
        <authorList>
            <person name="Burstein D."/>
            <person name="Amaro F."/>
            <person name="Zusman T."/>
            <person name="Lifshitz Z."/>
            <person name="Cohen O."/>
            <person name="Gilbert J.A."/>
            <person name="Pupko T."/>
            <person name="Shuman H.A."/>
            <person name="Segal G."/>
        </authorList>
    </citation>
    <scope>NUCLEOTIDE SEQUENCE [LARGE SCALE GENOMIC DNA]</scope>
    <source>
        <strain evidence="5 6">ATCC 700990</strain>
    </source>
</reference>
<feature type="transmembrane region" description="Helical" evidence="1">
    <location>
        <begin position="1130"/>
        <end position="1152"/>
    </location>
</feature>
<keyword evidence="1" id="KW-0472">Membrane</keyword>
<dbReference type="OrthoDB" id="5619798at2"/>
<dbReference type="InterPro" id="IPR040519">
    <property type="entry name" value="LepB_N"/>
</dbReference>
<dbReference type="STRING" id="1212489.Ldro_1758"/>
<dbReference type="Gene3D" id="1.20.120.1700">
    <property type="match status" value="1"/>
</dbReference>
<keyword evidence="1" id="KW-1133">Transmembrane helix</keyword>
<dbReference type="EMBL" id="LNXY01000020">
    <property type="protein sequence ID" value="KTC88139.1"/>
    <property type="molecule type" value="Genomic_DNA"/>
</dbReference>
<feature type="domain" description="LepB N-terminal" evidence="4">
    <location>
        <begin position="130"/>
        <end position="319"/>
    </location>
</feature>
<feature type="domain" description="LepB GAP" evidence="3">
    <location>
        <begin position="566"/>
        <end position="649"/>
    </location>
</feature>
<keyword evidence="6" id="KW-1185">Reference proteome</keyword>
<dbReference type="AlphaFoldDB" id="A0A0W0SXS0"/>
<evidence type="ECO:0000313" key="5">
    <source>
        <dbReference type="EMBL" id="KTC88139.1"/>
    </source>
</evidence>
<name>A0A0W0SXS0_9GAMM</name>
<evidence type="ECO:0000313" key="6">
    <source>
        <dbReference type="Proteomes" id="UP000054736"/>
    </source>
</evidence>
<comment type="caution">
    <text evidence="5">The sequence shown here is derived from an EMBL/GenBank/DDBJ whole genome shotgun (WGS) entry which is preliminary data.</text>
</comment>
<feature type="domain" description="LepB GAP" evidence="2">
    <location>
        <begin position="363"/>
        <end position="550"/>
    </location>
</feature>
<organism evidence="5 6">
    <name type="scientific">Legionella drozanskii LLAP-1</name>
    <dbReference type="NCBI Taxonomy" id="1212489"/>
    <lineage>
        <taxon>Bacteria</taxon>
        <taxon>Pseudomonadati</taxon>
        <taxon>Pseudomonadota</taxon>
        <taxon>Gammaproteobacteria</taxon>
        <taxon>Legionellales</taxon>
        <taxon>Legionellaceae</taxon>
        <taxon>Legionella</taxon>
    </lineage>
</organism>
<gene>
    <name evidence="5" type="primary">lepB</name>
    <name evidence="5" type="ORF">Ldro_1758</name>
</gene>
<dbReference type="Pfam" id="PF18172">
    <property type="entry name" value="LepB_GAP_N"/>
    <property type="match status" value="1"/>
</dbReference>
<dbReference type="Pfam" id="PF18227">
    <property type="entry name" value="LepB_GAP_C"/>
    <property type="match status" value="1"/>
</dbReference>
<protein>
    <submittedName>
        <fullName evidence="5">Effector protein B, substrate of the Dot/Icm secretion system</fullName>
    </submittedName>
</protein>
<dbReference type="InterPro" id="IPR041585">
    <property type="entry name" value="LepB_GAP_N"/>
</dbReference>
<dbReference type="PATRIC" id="fig|1212489.4.peg.1862"/>
<dbReference type="Pfam" id="PF18640">
    <property type="entry name" value="LepB_N"/>
    <property type="match status" value="1"/>
</dbReference>
<sequence>MPKFVYNGQILTKFKDKTAGKNKSPVDGFYETDDEPKKKYFIKKPADQRELFIEGLIGKLFIKLKEKGLIEKEYHRSLVCADFIQCEDGSYALIQPCENFDELFKLIGTGHRDGSDRDPLYEMFYGASLYPGLTNLGAYFGLSSVLMLAILVGNYSVHSGNIVVLKDEFETEQGKVKQFAGIDNGAANRDFAHPDNNGDDILIPREYKGTTNTAWFTKGYIANYQNIKNLRPSMRKHAEKLKEKLADKFGPTLFADLMTEIFKELPADLLKPEDEKTRQSLAKYMAIDGFETATFGKNGNFQAVHKDYVDTLNKRLGKLCQLQEAPALATNPSAALYQSVLFSDPPSSISAEQQEIPLSSAIDMKETISFPERMESWLEHFQHLKTPIDFTKIDYSLLTQQFSHYVDVLAHQADLYNIWGHDSSSPHNFLVPSEEMSDKAEHGYAFVPQYREGRILHHLYTFQSVEQHGFSRFTYYDKLDGEFRKTEAANGSAWQKITDALHQVQGILTAIKQLQRATDKEAFMDEEDILHFRKVLNAHLRNYLEASKQIKDLFASQTNLEPINQDSLFFYPIKDSELFKMSGDQLLTICFEELYSIQPELFEFSPLGAKIISEDKLWEKMSAAYPESTFKLRFDNKNDNKMNALATLRTNFVDCRTNLAHFHKIPTLTEKEGAFAEIEEVLDQLPPHLQAMLMQEFEGARSLLLSWQTANGTFHEKLREYYTKQTKLQKIEAYQPVMDAFYDLPNPLQQAHQKTFDEFTKDHRALVEEYKKECRFLDACGDFDAAQTLTDKLVFVANIRDAFEALPVGIKENHLDQFSQFTNFEVCHDRIVGFHQATTLPEKEQAFAEIEELLSQHIPQYRELFKEELEIANSILSTWRKKDDSFLEKHRVYYVMPTKQRTAAYQPVIDAFDELSEELRKVHQETFDAFRQSHETLVDTLRKEELYEQARRLFDAAPTLAAKIATFDQLKKAFEQLPSDVKEIFQGLFNQVKSDHENIYLKLRDNQIVDSETSSVSIEKVLLKINTSGEVAQRLKSAAISDRILWQAIATGKKEQLSTEIANDLLVLIKYRDTQVQADPSDAAYVGEINDFYQDSLSIRLSTAPIKEQASQIINAAETKFNHRDKYKRAFADVIMILGVMFGGLGAIFMLARKFVFSTSLLFSQAQTNRQTVLMDNWMQNNNELDNKEETCLFHEPPAISVK</sequence>
<evidence type="ECO:0000259" key="4">
    <source>
        <dbReference type="Pfam" id="PF18640"/>
    </source>
</evidence>
<dbReference type="RefSeq" id="WP_058496026.1">
    <property type="nucleotide sequence ID" value="NZ_CAAAIU010000013.1"/>
</dbReference>
<proteinExistence type="predicted"/>
<evidence type="ECO:0000259" key="3">
    <source>
        <dbReference type="Pfam" id="PF18227"/>
    </source>
</evidence>
<dbReference type="Gene3D" id="1.25.40.830">
    <property type="match status" value="1"/>
</dbReference>
<evidence type="ECO:0000256" key="1">
    <source>
        <dbReference type="SAM" id="Phobius"/>
    </source>
</evidence>
<evidence type="ECO:0000259" key="2">
    <source>
        <dbReference type="Pfam" id="PF18172"/>
    </source>
</evidence>
<dbReference type="Proteomes" id="UP000054736">
    <property type="component" value="Unassembled WGS sequence"/>
</dbReference>
<dbReference type="InterPro" id="IPR040484">
    <property type="entry name" value="LepB_GAP_C"/>
</dbReference>